<comment type="caution">
    <text evidence="11">The sequence shown here is derived from an EMBL/GenBank/DDBJ whole genome shotgun (WGS) entry which is preliminary data.</text>
</comment>
<evidence type="ECO:0000259" key="10">
    <source>
        <dbReference type="PROSITE" id="PS50888"/>
    </source>
</evidence>
<dbReference type="GO" id="GO:0005737">
    <property type="term" value="C:cytoplasm"/>
    <property type="evidence" value="ECO:0007669"/>
    <property type="project" value="InterPro"/>
</dbReference>
<dbReference type="PRINTS" id="PR00785">
    <property type="entry name" value="NCTRNSLOCATR"/>
</dbReference>
<evidence type="ECO:0000256" key="7">
    <source>
        <dbReference type="ARBA" id="ARBA00073216"/>
    </source>
</evidence>
<dbReference type="GO" id="GO:0005634">
    <property type="term" value="C:nucleus"/>
    <property type="evidence" value="ECO:0007669"/>
    <property type="project" value="UniProtKB-SubCell"/>
</dbReference>
<reference evidence="11" key="1">
    <citation type="submission" date="2020-09" db="EMBL/GenBank/DDBJ databases">
        <authorList>
            <person name="Kikuchi T."/>
        </authorList>
    </citation>
    <scope>NUCLEOTIDE SEQUENCE</scope>
    <source>
        <strain evidence="11">SH1</strain>
    </source>
</reference>
<dbReference type="GO" id="GO:0046983">
    <property type="term" value="F:protein dimerization activity"/>
    <property type="evidence" value="ECO:0007669"/>
    <property type="project" value="InterPro"/>
</dbReference>
<dbReference type="CDD" id="cd18947">
    <property type="entry name" value="bHLH-PAS_ARNT"/>
    <property type="match status" value="1"/>
</dbReference>
<keyword evidence="4" id="KW-0238">DNA-binding</keyword>
<proteinExistence type="predicted"/>
<dbReference type="InterPro" id="IPR050933">
    <property type="entry name" value="Circadian_TF"/>
</dbReference>
<dbReference type="GO" id="GO:0003677">
    <property type="term" value="F:DNA binding"/>
    <property type="evidence" value="ECO:0007669"/>
    <property type="project" value="UniProtKB-KW"/>
</dbReference>
<dbReference type="EMBL" id="CAJFCW020000001">
    <property type="protein sequence ID" value="CAG9085848.1"/>
    <property type="molecule type" value="Genomic_DNA"/>
</dbReference>
<evidence type="ECO:0000256" key="3">
    <source>
        <dbReference type="ARBA" id="ARBA00023015"/>
    </source>
</evidence>
<dbReference type="GO" id="GO:0005667">
    <property type="term" value="C:transcription regulator complex"/>
    <property type="evidence" value="ECO:0007669"/>
    <property type="project" value="InterPro"/>
</dbReference>
<keyword evidence="5" id="KW-0804">Transcription</keyword>
<keyword evidence="12" id="KW-1185">Reference proteome</keyword>
<dbReference type="Pfam" id="PF00010">
    <property type="entry name" value="HLH"/>
    <property type="match status" value="1"/>
</dbReference>
<dbReference type="OrthoDB" id="71302at2759"/>
<feature type="domain" description="PAS" evidence="9">
    <location>
        <begin position="127"/>
        <end position="205"/>
    </location>
</feature>
<evidence type="ECO:0000256" key="4">
    <source>
        <dbReference type="ARBA" id="ARBA00023125"/>
    </source>
</evidence>
<dbReference type="Pfam" id="PF14598">
    <property type="entry name" value="PAS_11"/>
    <property type="match status" value="1"/>
</dbReference>
<dbReference type="SUPFAM" id="SSF47459">
    <property type="entry name" value="HLH, helix-loop-helix DNA-binding domain"/>
    <property type="match status" value="1"/>
</dbReference>
<dbReference type="PANTHER" id="PTHR23042">
    <property type="entry name" value="CIRCADIAN PROTEIN CLOCK/ARNT/BMAL/PAS"/>
    <property type="match status" value="1"/>
</dbReference>
<dbReference type="GO" id="GO:0003700">
    <property type="term" value="F:DNA-binding transcription factor activity"/>
    <property type="evidence" value="ECO:0007669"/>
    <property type="project" value="InterPro"/>
</dbReference>
<dbReference type="EMBL" id="CAJFDH010000001">
    <property type="protein sequence ID" value="CAD5207490.1"/>
    <property type="molecule type" value="Genomic_DNA"/>
</dbReference>
<dbReference type="SUPFAM" id="SSF55785">
    <property type="entry name" value="PYP-like sensor domain (PAS domain)"/>
    <property type="match status" value="2"/>
</dbReference>
<evidence type="ECO:0000313" key="12">
    <source>
        <dbReference type="Proteomes" id="UP000614601"/>
    </source>
</evidence>
<evidence type="ECO:0000256" key="6">
    <source>
        <dbReference type="ARBA" id="ARBA00023242"/>
    </source>
</evidence>
<organism evidence="11 12">
    <name type="scientific">Bursaphelenchus okinawaensis</name>
    <dbReference type="NCBI Taxonomy" id="465554"/>
    <lineage>
        <taxon>Eukaryota</taxon>
        <taxon>Metazoa</taxon>
        <taxon>Ecdysozoa</taxon>
        <taxon>Nematoda</taxon>
        <taxon>Chromadorea</taxon>
        <taxon>Rhabditida</taxon>
        <taxon>Tylenchina</taxon>
        <taxon>Tylenchomorpha</taxon>
        <taxon>Aphelenchoidea</taxon>
        <taxon>Aphelenchoididae</taxon>
        <taxon>Bursaphelenchus</taxon>
    </lineage>
</organism>
<dbReference type="CDD" id="cd00130">
    <property type="entry name" value="PAS"/>
    <property type="match status" value="2"/>
</dbReference>
<dbReference type="AlphaFoldDB" id="A0A811JW57"/>
<evidence type="ECO:0000256" key="8">
    <source>
        <dbReference type="SAM" id="MobiDB-lite"/>
    </source>
</evidence>
<evidence type="ECO:0000259" key="9">
    <source>
        <dbReference type="PROSITE" id="PS50112"/>
    </source>
</evidence>
<dbReference type="PROSITE" id="PS50112">
    <property type="entry name" value="PAS"/>
    <property type="match status" value="2"/>
</dbReference>
<keyword evidence="3" id="KW-0805">Transcription regulation</keyword>
<dbReference type="Proteomes" id="UP000614601">
    <property type="component" value="Unassembled WGS sequence"/>
</dbReference>
<dbReference type="GO" id="GO:0045944">
    <property type="term" value="P:positive regulation of transcription by RNA polymerase II"/>
    <property type="evidence" value="ECO:0007669"/>
    <property type="project" value="UniProtKB-ARBA"/>
</dbReference>
<feature type="domain" description="BHLH" evidence="10">
    <location>
        <begin position="50"/>
        <end position="103"/>
    </location>
</feature>
<evidence type="ECO:0000256" key="1">
    <source>
        <dbReference type="ARBA" id="ARBA00004123"/>
    </source>
</evidence>
<dbReference type="InterPro" id="IPR013767">
    <property type="entry name" value="PAS_fold"/>
</dbReference>
<feature type="compositionally biased region" description="Polar residues" evidence="8">
    <location>
        <begin position="9"/>
        <end position="45"/>
    </location>
</feature>
<gene>
    <name evidence="11" type="ORF">BOKJ2_LOCUS2174</name>
</gene>
<dbReference type="InterPro" id="IPR001067">
    <property type="entry name" value="Nuc_translocat"/>
</dbReference>
<feature type="region of interest" description="Disordered" evidence="8">
    <location>
        <begin position="1"/>
        <end position="56"/>
    </location>
</feature>
<comment type="subcellular location">
    <subcellularLocation>
        <location evidence="1">Nucleus</location>
    </subcellularLocation>
</comment>
<accession>A0A811JW57</accession>
<dbReference type="InterPro" id="IPR011598">
    <property type="entry name" value="bHLH_dom"/>
</dbReference>
<sequence length="537" mass="61008">MNDYMYDTGGSSQMTSQNQMRNDMPGSSLQQIPQSSHQMPGSSNNQKERFARENHSEIERRRRNKMTHYINELAEMVPQCAALGRKPDKLTILRMAVTHMKQIREISTPSDPALANINSYKPTFLTDQELKHMILEAANGFLFVAACDSGRILYVADSILPVLNLRQEEWLGHSIYDLVHPDDMDKVRDQLCASEANLNRTLDLKNGAVKKDQRVGPPVHMGCRRGFICRMRLGNIEPLHRLRNRRPLFTHNGQTYVVMHCTGYVKQTPPQGVEQTHASCLVGVARLQVASMPTIKPDGIDGEQFCMRWNDEGKITFVDQRIQHVLEIQADDLTGHYCWQNVHPADEPLVREAFTQLMQNNQEFQLRYRFARPNGTFAQCSVEAYKFMNPYSEQFEYVVATARYGEATTNNGQGANPNQNATLNQNPTISQNPVINQNPTINQASALNQAINQNQAFEAQQWTQNQSPVEQQLPSSTMAFQPQLNPMALNATVPTTMNSVDPWLNQIQPQPSLYQSWSQETAETLPIAQSQWTYLNQ</sequence>
<feature type="compositionally biased region" description="Basic and acidic residues" evidence="8">
    <location>
        <begin position="46"/>
        <end position="56"/>
    </location>
</feature>
<name>A0A811JW57_9BILA</name>
<dbReference type="SMART" id="SM00091">
    <property type="entry name" value="PAS"/>
    <property type="match status" value="2"/>
</dbReference>
<dbReference type="Gene3D" id="4.10.280.10">
    <property type="entry name" value="Helix-loop-helix DNA-binding domain"/>
    <property type="match status" value="1"/>
</dbReference>
<dbReference type="InterPro" id="IPR000014">
    <property type="entry name" value="PAS"/>
</dbReference>
<evidence type="ECO:0000256" key="5">
    <source>
        <dbReference type="ARBA" id="ARBA00023163"/>
    </source>
</evidence>
<dbReference type="Proteomes" id="UP000783686">
    <property type="component" value="Unassembled WGS sequence"/>
</dbReference>
<keyword evidence="6" id="KW-0539">Nucleus</keyword>
<dbReference type="InterPro" id="IPR035965">
    <property type="entry name" value="PAS-like_dom_sf"/>
</dbReference>
<feature type="domain" description="PAS" evidence="9">
    <location>
        <begin position="310"/>
        <end position="361"/>
    </location>
</feature>
<dbReference type="SMART" id="SM00353">
    <property type="entry name" value="HLH"/>
    <property type="match status" value="1"/>
</dbReference>
<dbReference type="FunFam" id="4.10.280.10:FF:000011">
    <property type="entry name" value="Aryl hydrocarbon receptor nuclear translocator 2"/>
    <property type="match status" value="1"/>
</dbReference>
<dbReference type="InterPro" id="IPR036638">
    <property type="entry name" value="HLH_DNA-bd_sf"/>
</dbReference>
<evidence type="ECO:0000313" key="11">
    <source>
        <dbReference type="EMBL" id="CAD5207490.1"/>
    </source>
</evidence>
<dbReference type="Gene3D" id="3.30.450.20">
    <property type="entry name" value="PAS domain"/>
    <property type="match status" value="2"/>
</dbReference>
<protein>
    <recommendedName>
        <fullName evidence="7">Aryl hydrocarbon receptor nuclear translocator homolog</fullName>
    </recommendedName>
</protein>
<evidence type="ECO:0000256" key="2">
    <source>
        <dbReference type="ARBA" id="ARBA00022737"/>
    </source>
</evidence>
<dbReference type="PROSITE" id="PS50888">
    <property type="entry name" value="BHLH"/>
    <property type="match status" value="1"/>
</dbReference>
<keyword evidence="2" id="KW-0677">Repeat</keyword>
<dbReference type="Pfam" id="PF00989">
    <property type="entry name" value="PAS"/>
    <property type="match status" value="1"/>
</dbReference>